<organism evidence="3 4">
    <name type="scientific">Rheinheimera aquimaris</name>
    <dbReference type="NCBI Taxonomy" id="412437"/>
    <lineage>
        <taxon>Bacteria</taxon>
        <taxon>Pseudomonadati</taxon>
        <taxon>Pseudomonadota</taxon>
        <taxon>Gammaproteobacteria</taxon>
        <taxon>Chromatiales</taxon>
        <taxon>Chromatiaceae</taxon>
        <taxon>Rheinheimera</taxon>
    </lineage>
</organism>
<dbReference type="Proteomes" id="UP001501169">
    <property type="component" value="Unassembled WGS sequence"/>
</dbReference>
<comment type="caution">
    <text evidence="3">The sequence shown here is derived from an EMBL/GenBank/DDBJ whole genome shotgun (WGS) entry which is preliminary data.</text>
</comment>
<dbReference type="SUPFAM" id="SSF52172">
    <property type="entry name" value="CheY-like"/>
    <property type="match status" value="2"/>
</dbReference>
<dbReference type="PANTHER" id="PTHR43228:SF1">
    <property type="entry name" value="TWO-COMPONENT RESPONSE REGULATOR ARR22"/>
    <property type="match status" value="1"/>
</dbReference>
<feature type="domain" description="Response regulatory" evidence="2">
    <location>
        <begin position="9"/>
        <end position="126"/>
    </location>
</feature>
<evidence type="ECO:0000313" key="4">
    <source>
        <dbReference type="Proteomes" id="UP001501169"/>
    </source>
</evidence>
<reference evidence="3 4" key="1">
    <citation type="journal article" date="2019" name="Int. J. Syst. Evol. Microbiol.">
        <title>The Global Catalogue of Microorganisms (GCM) 10K type strain sequencing project: providing services to taxonomists for standard genome sequencing and annotation.</title>
        <authorList>
            <consortium name="The Broad Institute Genomics Platform"/>
            <consortium name="The Broad Institute Genome Sequencing Center for Infectious Disease"/>
            <person name="Wu L."/>
            <person name="Ma J."/>
        </authorList>
    </citation>
    <scope>NUCLEOTIDE SEQUENCE [LARGE SCALE GENOMIC DNA]</scope>
    <source>
        <strain evidence="3 4">JCM 14331</strain>
    </source>
</reference>
<keyword evidence="4" id="KW-1185">Reference proteome</keyword>
<dbReference type="InterPro" id="IPR052048">
    <property type="entry name" value="ST_Response_Regulator"/>
</dbReference>
<evidence type="ECO:0000313" key="3">
    <source>
        <dbReference type="EMBL" id="GAA0544464.1"/>
    </source>
</evidence>
<dbReference type="PANTHER" id="PTHR43228">
    <property type="entry name" value="TWO-COMPONENT RESPONSE REGULATOR"/>
    <property type="match status" value="1"/>
</dbReference>
<evidence type="ECO:0000256" key="1">
    <source>
        <dbReference type="PROSITE-ProRule" id="PRU00169"/>
    </source>
</evidence>
<dbReference type="PROSITE" id="PS50110">
    <property type="entry name" value="RESPONSE_REGULATORY"/>
    <property type="match status" value="2"/>
</dbReference>
<feature type="domain" description="Response regulatory" evidence="2">
    <location>
        <begin position="145"/>
        <end position="262"/>
    </location>
</feature>
<proteinExistence type="predicted"/>
<sequence length="264" mass="29164">MQLSPADLHILLVEPSDVQRKIIRKKLAEENVNQVVEAASMQQAMQHIAQHKPDAIACALHFADGTGEQLLKQLKADAATADIPFMLVSSESRKAQLEAFKQSGVVAILPKPFDAMQLGKALNAAVDLLSPAELELTLFDVHDVRVLVVDDSKLARNHIKRVLGNLGMQHIIEAEDGQQAISILQQQMFDLVVTDYNMPEVNGQELTEYIREHSTLSHIPVLMVTSEANDTHLANIAQSGVNALCDKPFEPDAVKQLLYRLLEQ</sequence>
<accession>A0ABN1DIH0</accession>
<dbReference type="Pfam" id="PF00072">
    <property type="entry name" value="Response_reg"/>
    <property type="match status" value="2"/>
</dbReference>
<name>A0ABN1DIH0_9GAMM</name>
<evidence type="ECO:0000259" key="2">
    <source>
        <dbReference type="PROSITE" id="PS50110"/>
    </source>
</evidence>
<dbReference type="Gene3D" id="3.40.50.2300">
    <property type="match status" value="2"/>
</dbReference>
<dbReference type="RefSeq" id="WP_226766030.1">
    <property type="nucleotide sequence ID" value="NZ_BAAAEO010000002.1"/>
</dbReference>
<keyword evidence="1" id="KW-0597">Phosphoprotein</keyword>
<protein>
    <submittedName>
        <fullName evidence="3">Response regulator</fullName>
    </submittedName>
</protein>
<feature type="modified residue" description="4-aspartylphosphate" evidence="1">
    <location>
        <position position="195"/>
    </location>
</feature>
<gene>
    <name evidence="3" type="ORF">GCM10009098_09980</name>
</gene>
<dbReference type="SMART" id="SM00448">
    <property type="entry name" value="REC"/>
    <property type="match status" value="2"/>
</dbReference>
<dbReference type="EMBL" id="BAAAEO010000002">
    <property type="protein sequence ID" value="GAA0544464.1"/>
    <property type="molecule type" value="Genomic_DNA"/>
</dbReference>
<dbReference type="InterPro" id="IPR001789">
    <property type="entry name" value="Sig_transdc_resp-reg_receiver"/>
</dbReference>
<comment type="caution">
    <text evidence="1">Lacks conserved residue(s) required for the propagation of feature annotation.</text>
</comment>
<dbReference type="InterPro" id="IPR011006">
    <property type="entry name" value="CheY-like_superfamily"/>
</dbReference>